<proteinExistence type="predicted"/>
<dbReference type="CDD" id="cd03293">
    <property type="entry name" value="ABC_NrtD_SsuB_transporters"/>
    <property type="match status" value="1"/>
</dbReference>
<dbReference type="PROSITE" id="PS00211">
    <property type="entry name" value="ABC_TRANSPORTER_1"/>
    <property type="match status" value="1"/>
</dbReference>
<gene>
    <name evidence="5" type="ORF">GC093_02105</name>
</gene>
<evidence type="ECO:0000256" key="2">
    <source>
        <dbReference type="ARBA" id="ARBA00022741"/>
    </source>
</evidence>
<dbReference type="InterPro" id="IPR003439">
    <property type="entry name" value="ABC_transporter-like_ATP-bd"/>
</dbReference>
<dbReference type="InterPro" id="IPR050166">
    <property type="entry name" value="ABC_transporter_ATP-bind"/>
</dbReference>
<evidence type="ECO:0000259" key="4">
    <source>
        <dbReference type="PROSITE" id="PS50893"/>
    </source>
</evidence>
<accession>A0A972GL46</accession>
<dbReference type="EMBL" id="WHOD01000009">
    <property type="protein sequence ID" value="NOU92030.1"/>
    <property type="molecule type" value="Genomic_DNA"/>
</dbReference>
<dbReference type="GO" id="GO:0016887">
    <property type="term" value="F:ATP hydrolysis activity"/>
    <property type="evidence" value="ECO:0007669"/>
    <property type="project" value="InterPro"/>
</dbReference>
<dbReference type="InterPro" id="IPR017871">
    <property type="entry name" value="ABC_transporter-like_CS"/>
</dbReference>
<keyword evidence="6" id="KW-1185">Reference proteome</keyword>
<keyword evidence="2" id="KW-0547">Nucleotide-binding</keyword>
<keyword evidence="3 5" id="KW-0067">ATP-binding</keyword>
<dbReference type="SMART" id="SM00382">
    <property type="entry name" value="AAA"/>
    <property type="match status" value="1"/>
</dbReference>
<dbReference type="PANTHER" id="PTHR42788">
    <property type="entry name" value="TAURINE IMPORT ATP-BINDING PROTEIN-RELATED"/>
    <property type="match status" value="1"/>
</dbReference>
<dbReference type="PROSITE" id="PS50893">
    <property type="entry name" value="ABC_TRANSPORTER_2"/>
    <property type="match status" value="1"/>
</dbReference>
<dbReference type="InterPro" id="IPR003593">
    <property type="entry name" value="AAA+_ATPase"/>
</dbReference>
<feature type="domain" description="ABC transporter" evidence="4">
    <location>
        <begin position="4"/>
        <end position="236"/>
    </location>
</feature>
<evidence type="ECO:0000256" key="3">
    <source>
        <dbReference type="ARBA" id="ARBA00022840"/>
    </source>
</evidence>
<evidence type="ECO:0000256" key="1">
    <source>
        <dbReference type="ARBA" id="ARBA00022448"/>
    </source>
</evidence>
<dbReference type="GO" id="GO:0005524">
    <property type="term" value="F:ATP binding"/>
    <property type="evidence" value="ECO:0007669"/>
    <property type="project" value="UniProtKB-KW"/>
</dbReference>
<name>A0A972GL46_9BACL</name>
<keyword evidence="1" id="KW-0813">Transport</keyword>
<dbReference type="RefSeq" id="WP_171650205.1">
    <property type="nucleotide sequence ID" value="NZ_WHOD01000009.1"/>
</dbReference>
<dbReference type="SUPFAM" id="SSF52540">
    <property type="entry name" value="P-loop containing nucleoside triphosphate hydrolases"/>
    <property type="match status" value="1"/>
</dbReference>
<reference evidence="5" key="1">
    <citation type="submission" date="2019-10" db="EMBL/GenBank/DDBJ databases">
        <title>Description of Paenibacillus glebae sp. nov.</title>
        <authorList>
            <person name="Carlier A."/>
            <person name="Qi S."/>
        </authorList>
    </citation>
    <scope>NUCLEOTIDE SEQUENCE</scope>
    <source>
        <strain evidence="5">LMG 31456</strain>
    </source>
</reference>
<evidence type="ECO:0000313" key="5">
    <source>
        <dbReference type="EMBL" id="NOU92030.1"/>
    </source>
</evidence>
<sequence>MVGYLINGVSKVYGGSIPTETLVDINLKIEDGEFLSILGPSGCGKSTLLEILAGLQLPSSGDVLFGGKKMQGPGIERGVVFQDPSLYPWRTVLQNVELGLELRHATKAERRAAAQKYLDMVGLQGFEHKYPHHLSGGMKQRAGLARALANSPEVLLMDEPFGAVDHLTRLQLQDDLLNIWAAEKKTVVFVTHDVSEAVFLGDRVVLLSPRPGRINKIFRVPNKYPRKRDDIELLKIQNDIYAAIHEVKTQEHLEYII</sequence>
<dbReference type="Pfam" id="PF00005">
    <property type="entry name" value="ABC_tran"/>
    <property type="match status" value="1"/>
</dbReference>
<protein>
    <submittedName>
        <fullName evidence="5">ATP-binding cassette domain-containing protein</fullName>
    </submittedName>
</protein>
<dbReference type="PANTHER" id="PTHR42788:SF13">
    <property type="entry name" value="ALIPHATIC SULFONATES IMPORT ATP-BINDING PROTEIN SSUB"/>
    <property type="match status" value="1"/>
</dbReference>
<dbReference type="InterPro" id="IPR027417">
    <property type="entry name" value="P-loop_NTPase"/>
</dbReference>
<dbReference type="Proteomes" id="UP000641588">
    <property type="component" value="Unassembled WGS sequence"/>
</dbReference>
<dbReference type="Gene3D" id="3.40.50.300">
    <property type="entry name" value="P-loop containing nucleotide triphosphate hydrolases"/>
    <property type="match status" value="1"/>
</dbReference>
<comment type="caution">
    <text evidence="5">The sequence shown here is derived from an EMBL/GenBank/DDBJ whole genome shotgun (WGS) entry which is preliminary data.</text>
</comment>
<dbReference type="AlphaFoldDB" id="A0A972GL46"/>
<organism evidence="5 6">
    <name type="scientific">Paenibacillus foliorum</name>
    <dbReference type="NCBI Taxonomy" id="2654974"/>
    <lineage>
        <taxon>Bacteria</taxon>
        <taxon>Bacillati</taxon>
        <taxon>Bacillota</taxon>
        <taxon>Bacilli</taxon>
        <taxon>Bacillales</taxon>
        <taxon>Paenibacillaceae</taxon>
        <taxon>Paenibacillus</taxon>
    </lineage>
</organism>
<evidence type="ECO:0000313" key="6">
    <source>
        <dbReference type="Proteomes" id="UP000641588"/>
    </source>
</evidence>